<evidence type="ECO:0000256" key="2">
    <source>
        <dbReference type="SAM" id="Phobius"/>
    </source>
</evidence>
<keyword evidence="2" id="KW-1133">Transmembrane helix</keyword>
<gene>
    <name evidence="3" type="ORF">ACERLL_14780</name>
</gene>
<keyword evidence="2" id="KW-0812">Transmembrane</keyword>
<dbReference type="RefSeq" id="WP_373656868.1">
    <property type="nucleotide sequence ID" value="NZ_JBGUAW010000010.1"/>
</dbReference>
<proteinExistence type="predicted"/>
<feature type="compositionally biased region" description="Polar residues" evidence="1">
    <location>
        <begin position="56"/>
        <end position="68"/>
    </location>
</feature>
<keyword evidence="2" id="KW-0472">Membrane</keyword>
<keyword evidence="4" id="KW-1185">Reference proteome</keyword>
<comment type="caution">
    <text evidence="3">The sequence shown here is derived from an EMBL/GenBank/DDBJ whole genome shotgun (WGS) entry which is preliminary data.</text>
</comment>
<feature type="transmembrane region" description="Helical" evidence="2">
    <location>
        <begin position="12"/>
        <end position="43"/>
    </location>
</feature>
<accession>A0ABV4TYR0</accession>
<name>A0ABV4TYR0_9GAMM</name>
<feature type="region of interest" description="Disordered" evidence="1">
    <location>
        <begin position="48"/>
        <end position="68"/>
    </location>
</feature>
<reference evidence="3 4" key="1">
    <citation type="submission" date="2024-08" db="EMBL/GenBank/DDBJ databases">
        <title>Whole-genome sequencing of halo(alkali)philic microorganisms from hypersaline lakes.</title>
        <authorList>
            <person name="Sorokin D.Y."/>
            <person name="Merkel A.Y."/>
            <person name="Messina E."/>
            <person name="Yakimov M."/>
        </authorList>
    </citation>
    <scope>NUCLEOTIDE SEQUENCE [LARGE SCALE GENOMIC DNA]</scope>
    <source>
        <strain evidence="3 4">Cl-TMA</strain>
    </source>
</reference>
<dbReference type="Proteomes" id="UP001575181">
    <property type="component" value="Unassembled WGS sequence"/>
</dbReference>
<protein>
    <submittedName>
        <fullName evidence="3">Uncharacterized protein</fullName>
    </submittedName>
</protein>
<organism evidence="3 4">
    <name type="scientific">Thiohalorhabdus methylotrophus</name>
    <dbReference type="NCBI Taxonomy" id="3242694"/>
    <lineage>
        <taxon>Bacteria</taxon>
        <taxon>Pseudomonadati</taxon>
        <taxon>Pseudomonadota</taxon>
        <taxon>Gammaproteobacteria</taxon>
        <taxon>Thiohalorhabdales</taxon>
        <taxon>Thiohalorhabdaceae</taxon>
        <taxon>Thiohalorhabdus</taxon>
    </lineage>
</organism>
<sequence>MEGWHVVALINLVVVLYLTIQALFIPDLSLTVLGGILLLGILWSVRDTRRTPEPGQGTTPGSSYTKTE</sequence>
<evidence type="ECO:0000256" key="1">
    <source>
        <dbReference type="SAM" id="MobiDB-lite"/>
    </source>
</evidence>
<evidence type="ECO:0000313" key="4">
    <source>
        <dbReference type="Proteomes" id="UP001575181"/>
    </source>
</evidence>
<evidence type="ECO:0000313" key="3">
    <source>
        <dbReference type="EMBL" id="MFA9462082.1"/>
    </source>
</evidence>
<dbReference type="EMBL" id="JBGUAW010000010">
    <property type="protein sequence ID" value="MFA9462082.1"/>
    <property type="molecule type" value="Genomic_DNA"/>
</dbReference>